<dbReference type="Pfam" id="PF04258">
    <property type="entry name" value="Peptidase_A22B"/>
    <property type="match status" value="1"/>
</dbReference>
<dbReference type="GO" id="GO:0033619">
    <property type="term" value="P:membrane protein proteolysis"/>
    <property type="evidence" value="ECO:0007669"/>
    <property type="project" value="TreeGrafter"/>
</dbReference>
<reference evidence="8 9" key="1">
    <citation type="journal article" date="2020" name="Cell">
        <title>Large-Scale Comparative Analyses of Tick Genomes Elucidate Their Genetic Diversity and Vector Capacities.</title>
        <authorList>
            <consortium name="Tick Genome and Microbiome Consortium (TIGMIC)"/>
            <person name="Jia N."/>
            <person name="Wang J."/>
            <person name="Shi W."/>
            <person name="Du L."/>
            <person name="Sun Y."/>
            <person name="Zhan W."/>
            <person name="Jiang J.F."/>
            <person name="Wang Q."/>
            <person name="Zhang B."/>
            <person name="Ji P."/>
            <person name="Bell-Sakyi L."/>
            <person name="Cui X.M."/>
            <person name="Yuan T.T."/>
            <person name="Jiang B.G."/>
            <person name="Yang W.F."/>
            <person name="Lam T.T."/>
            <person name="Chang Q.C."/>
            <person name="Ding S.J."/>
            <person name="Wang X.J."/>
            <person name="Zhu J.G."/>
            <person name="Ruan X.D."/>
            <person name="Zhao L."/>
            <person name="Wei J.T."/>
            <person name="Ye R.Z."/>
            <person name="Que T.C."/>
            <person name="Du C.H."/>
            <person name="Zhou Y.H."/>
            <person name="Cheng J.X."/>
            <person name="Dai P.F."/>
            <person name="Guo W.B."/>
            <person name="Han X.H."/>
            <person name="Huang E.J."/>
            <person name="Li L.F."/>
            <person name="Wei W."/>
            <person name="Gao Y.C."/>
            <person name="Liu J.Z."/>
            <person name="Shao H.Z."/>
            <person name="Wang X."/>
            <person name="Wang C.C."/>
            <person name="Yang T.C."/>
            <person name="Huo Q.B."/>
            <person name="Li W."/>
            <person name="Chen H.Y."/>
            <person name="Chen S.E."/>
            <person name="Zhou L.G."/>
            <person name="Ni X.B."/>
            <person name="Tian J.H."/>
            <person name="Sheng Y."/>
            <person name="Liu T."/>
            <person name="Pan Y.S."/>
            <person name="Xia L.Y."/>
            <person name="Li J."/>
            <person name="Zhao F."/>
            <person name="Cao W.C."/>
        </authorList>
    </citation>
    <scope>NUCLEOTIDE SEQUENCE [LARGE SCALE GENOMIC DNA]</scope>
    <source>
        <strain evidence="8">HaeL-2018</strain>
    </source>
</reference>
<dbReference type="InterPro" id="IPR006639">
    <property type="entry name" value="Preselin/SPP"/>
</dbReference>
<evidence type="ECO:0000256" key="4">
    <source>
        <dbReference type="ARBA" id="ARBA00022801"/>
    </source>
</evidence>
<dbReference type="PANTHER" id="PTHR12174:SF103">
    <property type="entry name" value="INTRAMEMBRANE PROTEASE (IMPAS) FAMILY"/>
    <property type="match status" value="1"/>
</dbReference>
<evidence type="ECO:0000313" key="8">
    <source>
        <dbReference type="EMBL" id="KAH9368460.1"/>
    </source>
</evidence>
<evidence type="ECO:0000256" key="7">
    <source>
        <dbReference type="SAM" id="Phobius"/>
    </source>
</evidence>
<evidence type="ECO:0000313" key="9">
    <source>
        <dbReference type="Proteomes" id="UP000821853"/>
    </source>
</evidence>
<keyword evidence="9" id="KW-1185">Reference proteome</keyword>
<gene>
    <name evidence="8" type="ORF">HPB48_012610</name>
</gene>
<keyword evidence="4" id="KW-0378">Hydrolase</keyword>
<dbReference type="Proteomes" id="UP000821853">
    <property type="component" value="Chromosome 2"/>
</dbReference>
<keyword evidence="3 7" id="KW-0812">Transmembrane</keyword>
<comment type="caution">
    <text evidence="8">The sequence shown here is derived from an EMBL/GenBank/DDBJ whole genome shotgun (WGS) entry which is preliminary data.</text>
</comment>
<dbReference type="VEuPathDB" id="VectorBase:HLOH_057846"/>
<dbReference type="GO" id="GO:0098553">
    <property type="term" value="C:lumenal side of endoplasmic reticulum membrane"/>
    <property type="evidence" value="ECO:0007669"/>
    <property type="project" value="TreeGrafter"/>
</dbReference>
<dbReference type="GO" id="GO:0005765">
    <property type="term" value="C:lysosomal membrane"/>
    <property type="evidence" value="ECO:0007669"/>
    <property type="project" value="TreeGrafter"/>
</dbReference>
<comment type="subcellular location">
    <subcellularLocation>
        <location evidence="1">Endomembrane system</location>
        <topology evidence="1">Multi-pass membrane protein</topology>
    </subcellularLocation>
</comment>
<dbReference type="GO" id="GO:0030660">
    <property type="term" value="C:Golgi-associated vesicle membrane"/>
    <property type="evidence" value="ECO:0007669"/>
    <property type="project" value="TreeGrafter"/>
</dbReference>
<dbReference type="PANTHER" id="PTHR12174">
    <property type="entry name" value="SIGNAL PEPTIDE PEPTIDASE"/>
    <property type="match status" value="1"/>
</dbReference>
<dbReference type="OrthoDB" id="29661at2759"/>
<comment type="similarity">
    <text evidence="2">Belongs to the peptidase A22B family.</text>
</comment>
<keyword evidence="5 7" id="KW-1133">Transmembrane helix</keyword>
<dbReference type="EMBL" id="JABSTR010000004">
    <property type="protein sequence ID" value="KAH9368460.1"/>
    <property type="molecule type" value="Genomic_DNA"/>
</dbReference>
<dbReference type="AlphaFoldDB" id="A0A9J6G285"/>
<dbReference type="GO" id="GO:0098554">
    <property type="term" value="C:cytoplasmic side of endoplasmic reticulum membrane"/>
    <property type="evidence" value="ECO:0007669"/>
    <property type="project" value="TreeGrafter"/>
</dbReference>
<evidence type="ECO:0000256" key="5">
    <source>
        <dbReference type="ARBA" id="ARBA00022989"/>
    </source>
</evidence>
<evidence type="ECO:0000256" key="3">
    <source>
        <dbReference type="ARBA" id="ARBA00022692"/>
    </source>
</evidence>
<dbReference type="InterPro" id="IPR007369">
    <property type="entry name" value="Peptidase_A22B_SPP"/>
</dbReference>
<dbReference type="SMART" id="SM00730">
    <property type="entry name" value="PSN"/>
    <property type="match status" value="1"/>
</dbReference>
<sequence length="379" mass="41685">MLQGDDSKLAVMSLFTGASNGALCVKYLPAFKVLPGDKTEATARPLANMVAQDGCQPLRGINLTDSVVLINDSGHCSLEKVSRNYYNVGAYGLLVGLSDDVLDDATYRRESSDPIDIVVMFSSKTRAIDLVNLLAHLEPTTSLTFAKEYELDAAVALIWFVAVFCVGAGGYWAGSESHHLVSPQALPCFFVPVEVRQLLLIVISVAVSFSFVVFRNESWSWILQDILGTLFSVYMIRNIRMPSLKVISLLLVLLFFYDIFFVFLTPLILPKGDSVMVEVATGGGTGESVPMVMRVPRSTTADMAACMGGYLLLGLGDILIPAYKSSYTVNSLRHRPTPMLVFVDCAAYPQCDERRLQQLREEPKEVTSDCQTAMFIIER</sequence>
<name>A0A9J6G285_HAELO</name>
<feature type="transmembrane region" description="Helical" evidence="7">
    <location>
        <begin position="195"/>
        <end position="213"/>
    </location>
</feature>
<keyword evidence="6 7" id="KW-0472">Membrane</keyword>
<feature type="transmembrane region" description="Helical" evidence="7">
    <location>
        <begin position="301"/>
        <end position="323"/>
    </location>
</feature>
<proteinExistence type="inferred from homology"/>
<feature type="transmembrane region" description="Helical" evidence="7">
    <location>
        <begin position="248"/>
        <end position="269"/>
    </location>
</feature>
<evidence type="ECO:0000256" key="1">
    <source>
        <dbReference type="ARBA" id="ARBA00004127"/>
    </source>
</evidence>
<protein>
    <submittedName>
        <fullName evidence="8">Uncharacterized protein</fullName>
    </submittedName>
</protein>
<evidence type="ECO:0000256" key="6">
    <source>
        <dbReference type="ARBA" id="ARBA00023136"/>
    </source>
</evidence>
<dbReference type="GO" id="GO:0042500">
    <property type="term" value="F:aspartic endopeptidase activity, intramembrane cleaving"/>
    <property type="evidence" value="ECO:0007669"/>
    <property type="project" value="InterPro"/>
</dbReference>
<evidence type="ECO:0000256" key="2">
    <source>
        <dbReference type="ARBA" id="ARBA00006859"/>
    </source>
</evidence>
<organism evidence="8 9">
    <name type="scientific">Haemaphysalis longicornis</name>
    <name type="common">Bush tick</name>
    <dbReference type="NCBI Taxonomy" id="44386"/>
    <lineage>
        <taxon>Eukaryota</taxon>
        <taxon>Metazoa</taxon>
        <taxon>Ecdysozoa</taxon>
        <taxon>Arthropoda</taxon>
        <taxon>Chelicerata</taxon>
        <taxon>Arachnida</taxon>
        <taxon>Acari</taxon>
        <taxon>Parasitiformes</taxon>
        <taxon>Ixodida</taxon>
        <taxon>Ixodoidea</taxon>
        <taxon>Ixodidae</taxon>
        <taxon>Haemaphysalinae</taxon>
        <taxon>Haemaphysalis</taxon>
    </lineage>
</organism>
<feature type="transmembrane region" description="Helical" evidence="7">
    <location>
        <begin position="153"/>
        <end position="174"/>
    </location>
</feature>
<accession>A0A9J6G285</accession>